<dbReference type="AlphaFoldDB" id="A0A3E4LR90"/>
<comment type="caution">
    <text evidence="2">The sequence shown here is derived from an EMBL/GenBank/DDBJ whole genome shotgun (WGS) entry which is preliminary data.</text>
</comment>
<dbReference type="Pfam" id="PF14584">
    <property type="entry name" value="DUF4446"/>
    <property type="match status" value="1"/>
</dbReference>
<evidence type="ECO:0000313" key="2">
    <source>
        <dbReference type="EMBL" id="RGK39825.1"/>
    </source>
</evidence>
<dbReference type="EMBL" id="QRMI01000014">
    <property type="protein sequence ID" value="RHJ61870.1"/>
    <property type="molecule type" value="Genomic_DNA"/>
</dbReference>
<dbReference type="InterPro" id="IPR027981">
    <property type="entry name" value="DUF4446"/>
</dbReference>
<dbReference type="RefSeq" id="WP_005608438.1">
    <property type="nucleotide sequence ID" value="NZ_CABKOA010000047.1"/>
</dbReference>
<evidence type="ECO:0000256" key="1">
    <source>
        <dbReference type="SAM" id="Phobius"/>
    </source>
</evidence>
<gene>
    <name evidence="4" type="ORF">DW116_06995</name>
    <name evidence="3" type="ORF">DW672_05855</name>
    <name evidence="2" type="ORF">DXD17_07490</name>
</gene>
<dbReference type="Proteomes" id="UP000260793">
    <property type="component" value="Unassembled WGS sequence"/>
</dbReference>
<dbReference type="Proteomes" id="UP000285832">
    <property type="component" value="Unassembled WGS sequence"/>
</dbReference>
<dbReference type="Proteomes" id="UP000284902">
    <property type="component" value="Unassembled WGS sequence"/>
</dbReference>
<dbReference type="EMBL" id="QSQN01000017">
    <property type="protein sequence ID" value="RGK39825.1"/>
    <property type="molecule type" value="Genomic_DNA"/>
</dbReference>
<evidence type="ECO:0000313" key="7">
    <source>
        <dbReference type="Proteomes" id="UP000285832"/>
    </source>
</evidence>
<dbReference type="GeneID" id="77335408"/>
<sequence>MGGILGSLGIDPFYLFVILFVLQVAIIVLLCLVYDKYNRLQNSYNVFMKGKNGKSLEKSIFRRFEKLKKIEKLAEENREEIDKIYKKMEGHYQKVGIVKYDAFHEMGGDLSFALTMLDENNTGWILNAMHSREGCYTYIKEVIKGESYIELSEEERDCLEKAIYQEEYDIKSSKN</sequence>
<name>A0A3E4LR90_9FIRM</name>
<dbReference type="EMBL" id="QRHG01000011">
    <property type="protein sequence ID" value="RHF61371.1"/>
    <property type="molecule type" value="Genomic_DNA"/>
</dbReference>
<protein>
    <submittedName>
        <fullName evidence="2">DUF4446 family protein</fullName>
    </submittedName>
</protein>
<evidence type="ECO:0000313" key="4">
    <source>
        <dbReference type="EMBL" id="RHJ61870.1"/>
    </source>
</evidence>
<accession>A0A3E4LR90</accession>
<feature type="transmembrane region" description="Helical" evidence="1">
    <location>
        <begin position="12"/>
        <end position="34"/>
    </location>
</feature>
<proteinExistence type="predicted"/>
<keyword evidence="1" id="KW-0812">Transmembrane</keyword>
<keyword evidence="1" id="KW-0472">Membrane</keyword>
<reference evidence="5 6" key="1">
    <citation type="submission" date="2018-08" db="EMBL/GenBank/DDBJ databases">
        <title>A genome reference for cultivated species of the human gut microbiota.</title>
        <authorList>
            <person name="Zou Y."/>
            <person name="Xue W."/>
            <person name="Luo G."/>
        </authorList>
    </citation>
    <scope>NUCLEOTIDE SEQUENCE [LARGE SCALE GENOMIC DNA]</scope>
    <source>
        <strain evidence="4 7">AM09-9</strain>
        <strain evidence="3 6">AM25-1LB</strain>
        <strain evidence="2 5">TF11-7</strain>
    </source>
</reference>
<evidence type="ECO:0000313" key="3">
    <source>
        <dbReference type="EMBL" id="RHF61371.1"/>
    </source>
</evidence>
<evidence type="ECO:0000313" key="5">
    <source>
        <dbReference type="Proteomes" id="UP000260793"/>
    </source>
</evidence>
<keyword evidence="1" id="KW-1133">Transmembrane helix</keyword>
<organism evidence="2 5">
    <name type="scientific">[Ruminococcus] lactaris</name>
    <dbReference type="NCBI Taxonomy" id="46228"/>
    <lineage>
        <taxon>Bacteria</taxon>
        <taxon>Bacillati</taxon>
        <taxon>Bacillota</taxon>
        <taxon>Clostridia</taxon>
        <taxon>Lachnospirales</taxon>
        <taxon>Lachnospiraceae</taxon>
        <taxon>Mediterraneibacter</taxon>
    </lineage>
</organism>
<evidence type="ECO:0000313" key="6">
    <source>
        <dbReference type="Proteomes" id="UP000284902"/>
    </source>
</evidence>